<keyword evidence="1" id="KW-0812">Transmembrane</keyword>
<proteinExistence type="predicted"/>
<dbReference type="EMBL" id="MEWZ01000013">
    <property type="protein sequence ID" value="OGC86833.1"/>
    <property type="molecule type" value="Genomic_DNA"/>
</dbReference>
<evidence type="ECO:0000256" key="1">
    <source>
        <dbReference type="SAM" id="Phobius"/>
    </source>
</evidence>
<feature type="transmembrane region" description="Helical" evidence="1">
    <location>
        <begin position="34"/>
        <end position="55"/>
    </location>
</feature>
<name>A0A1F4Y0J0_9BACT</name>
<dbReference type="STRING" id="1797245.A2949_02285"/>
<accession>A0A1F4Y0J0</accession>
<protein>
    <submittedName>
        <fullName evidence="2">Uncharacterized protein</fullName>
    </submittedName>
</protein>
<reference evidence="2 3" key="1">
    <citation type="journal article" date="2016" name="Nat. Commun.">
        <title>Thousands of microbial genomes shed light on interconnected biogeochemical processes in an aquifer system.</title>
        <authorList>
            <person name="Anantharaman K."/>
            <person name="Brown C.T."/>
            <person name="Hug L.A."/>
            <person name="Sharon I."/>
            <person name="Castelle C.J."/>
            <person name="Probst A.J."/>
            <person name="Thomas B.C."/>
            <person name="Singh A."/>
            <person name="Wilkins M.J."/>
            <person name="Karaoz U."/>
            <person name="Brodie E.L."/>
            <person name="Williams K.H."/>
            <person name="Hubbard S.S."/>
            <person name="Banfield J.F."/>
        </authorList>
    </citation>
    <scope>NUCLEOTIDE SEQUENCE [LARGE SCALE GENOMIC DNA]</scope>
</reference>
<keyword evidence="1" id="KW-0472">Membrane</keyword>
<keyword evidence="1" id="KW-1133">Transmembrane helix</keyword>
<comment type="caution">
    <text evidence="2">The sequence shown here is derived from an EMBL/GenBank/DDBJ whole genome shotgun (WGS) entry which is preliminary data.</text>
</comment>
<gene>
    <name evidence="2" type="ORF">A2949_02285</name>
</gene>
<organism evidence="2 3">
    <name type="scientific">Candidatus Adlerbacteria bacterium RIFCSPLOWO2_01_FULL_54_21b</name>
    <dbReference type="NCBI Taxonomy" id="1797245"/>
    <lineage>
        <taxon>Bacteria</taxon>
        <taxon>Candidatus Adleribacteriota</taxon>
    </lineage>
</organism>
<dbReference type="Proteomes" id="UP000178585">
    <property type="component" value="Unassembled WGS sequence"/>
</dbReference>
<dbReference type="AlphaFoldDB" id="A0A1F4Y0J0"/>
<evidence type="ECO:0000313" key="2">
    <source>
        <dbReference type="EMBL" id="OGC86833.1"/>
    </source>
</evidence>
<evidence type="ECO:0000313" key="3">
    <source>
        <dbReference type="Proteomes" id="UP000178585"/>
    </source>
</evidence>
<sequence length="85" mass="9588">MIKKQVKRMIVLSLATICLLLGLAGLALPFLQGFLFLAISALLFSLYSPTLRAWIDKHTIRYPRIHAFVDKAQQFVTRVFGAPEV</sequence>